<protein>
    <submittedName>
        <fullName evidence="1">Uncharacterized protein</fullName>
    </submittedName>
</protein>
<name>A0A8J2WXY8_9STRA</name>
<proteinExistence type="predicted"/>
<evidence type="ECO:0000313" key="2">
    <source>
        <dbReference type="Proteomes" id="UP000789595"/>
    </source>
</evidence>
<reference evidence="1" key="1">
    <citation type="submission" date="2021-11" db="EMBL/GenBank/DDBJ databases">
        <authorList>
            <consortium name="Genoscope - CEA"/>
            <person name="William W."/>
        </authorList>
    </citation>
    <scope>NUCLEOTIDE SEQUENCE</scope>
</reference>
<sequence length="221" mass="24358">HNKTITLSLARSDGGRVLDVVVAAAALVVEPAVPRRLEAVEGARRRFRRLRRKVGVVRANGRDDGRERVRLAYREVREDLAVQVYVCRPQAANQPVVGHAVLSAPRVDGPDPALAHLAFFHLAVAKGVLPGLLDALHRNPEAVRPSAVALGELDELLVLAAREVACGHQRRAGRRREEAARGEHCCDFTPWRGVVLLDAPRRRQRRQPEWLECCGARACGT</sequence>
<dbReference type="Proteomes" id="UP000789595">
    <property type="component" value="Unassembled WGS sequence"/>
</dbReference>
<dbReference type="EMBL" id="CAKKNE010000001">
    <property type="protein sequence ID" value="CAH0366101.1"/>
    <property type="molecule type" value="Genomic_DNA"/>
</dbReference>
<gene>
    <name evidence="1" type="ORF">PECAL_1P25750</name>
</gene>
<keyword evidence="2" id="KW-1185">Reference proteome</keyword>
<accession>A0A8J2WXY8</accession>
<feature type="non-terminal residue" evidence="1">
    <location>
        <position position="1"/>
    </location>
</feature>
<comment type="caution">
    <text evidence="1">The sequence shown here is derived from an EMBL/GenBank/DDBJ whole genome shotgun (WGS) entry which is preliminary data.</text>
</comment>
<organism evidence="1 2">
    <name type="scientific">Pelagomonas calceolata</name>
    <dbReference type="NCBI Taxonomy" id="35677"/>
    <lineage>
        <taxon>Eukaryota</taxon>
        <taxon>Sar</taxon>
        <taxon>Stramenopiles</taxon>
        <taxon>Ochrophyta</taxon>
        <taxon>Pelagophyceae</taxon>
        <taxon>Pelagomonadales</taxon>
        <taxon>Pelagomonadaceae</taxon>
        <taxon>Pelagomonas</taxon>
    </lineage>
</organism>
<dbReference type="AlphaFoldDB" id="A0A8J2WXY8"/>
<evidence type="ECO:0000313" key="1">
    <source>
        <dbReference type="EMBL" id="CAH0366101.1"/>
    </source>
</evidence>